<sequence>MNKNHPTLMGKAREDAIQAEINDSGWQVGGDKRRIVESGTALIQGLVNGDVNKAVANASVPYIANYIGQQVKDDKAKVAAHGIANVALALAKGENAGAQSLGTMIAEAVGMLSKELYKKDVSQLTEEEKATVSAFASLAAGIAGGLVGGDTSSAANAGQAGKTTVENNSMSGAGLGGNLGFWFADIKDCDQNCKAEIAKGINDGNFETSGHAAGVTGLGLYSGTGLIVAGIGGSANYLIQLFGDKPVNYTDVLIATHIGGITKNSTVYGVIGWNALGGGVSSELKGEDPLLGAGTSGISSGIGYGLGGLIKWGGNQWGFHKTNGFDPKYNPKLQGDANKGQLGLSKDLSPAQRPGIAGNITSSVVTEKK</sequence>
<dbReference type="EMBL" id="JAREJI010000004">
    <property type="protein sequence ID" value="MDE8769566.1"/>
    <property type="molecule type" value="Genomic_DNA"/>
</dbReference>
<evidence type="ECO:0000256" key="3">
    <source>
        <dbReference type="ARBA" id="ARBA00022913"/>
    </source>
</evidence>
<dbReference type="Pfam" id="PF04829">
    <property type="entry name" value="PT-VENN"/>
    <property type="match status" value="1"/>
</dbReference>
<dbReference type="Proteomes" id="UP001163056">
    <property type="component" value="Unassembled WGS sequence"/>
</dbReference>
<feature type="domain" description="VENN motif-containing" evidence="6">
    <location>
        <begin position="121"/>
        <end position="171"/>
    </location>
</feature>
<accession>A0AAJ1JEB9</accession>
<gene>
    <name evidence="7" type="ORF">PZS58_08500</name>
</gene>
<name>A0AAJ1JEB9_PROST</name>
<protein>
    <submittedName>
        <fullName evidence="7">VENN motif pre-toxin domain-containing protein</fullName>
    </submittedName>
</protein>
<organism evidence="7 8">
    <name type="scientific">Providencia stuartii</name>
    <dbReference type="NCBI Taxonomy" id="588"/>
    <lineage>
        <taxon>Bacteria</taxon>
        <taxon>Pseudomonadati</taxon>
        <taxon>Pseudomonadota</taxon>
        <taxon>Gammaproteobacteria</taxon>
        <taxon>Enterobacterales</taxon>
        <taxon>Morganellaceae</taxon>
        <taxon>Providencia</taxon>
    </lineage>
</organism>
<evidence type="ECO:0000313" key="8">
    <source>
        <dbReference type="Proteomes" id="UP001163056"/>
    </source>
</evidence>
<comment type="subcellular location">
    <subcellularLocation>
        <location evidence="1">Target cell</location>
        <location evidence="1">Target cell cytoplasm</location>
    </subcellularLocation>
</comment>
<keyword evidence="3" id="KW-1266">Target cell cytoplasm</keyword>
<keyword evidence="4" id="KW-0843">Virulence</keyword>
<keyword evidence="2" id="KW-0800">Toxin</keyword>
<comment type="caution">
    <text evidence="7">The sequence shown here is derived from an EMBL/GenBank/DDBJ whole genome shotgun (WGS) entry which is preliminary data.</text>
</comment>
<feature type="compositionally biased region" description="Polar residues" evidence="5">
    <location>
        <begin position="359"/>
        <end position="369"/>
    </location>
</feature>
<dbReference type="AlphaFoldDB" id="A0AAJ1JEB9"/>
<evidence type="ECO:0000256" key="2">
    <source>
        <dbReference type="ARBA" id="ARBA00022656"/>
    </source>
</evidence>
<evidence type="ECO:0000313" key="7">
    <source>
        <dbReference type="EMBL" id="MDE8769566.1"/>
    </source>
</evidence>
<feature type="region of interest" description="Disordered" evidence="5">
    <location>
        <begin position="330"/>
        <end position="369"/>
    </location>
</feature>
<proteinExistence type="predicted"/>
<dbReference type="InterPro" id="IPR006914">
    <property type="entry name" value="VENN_dom"/>
</dbReference>
<evidence type="ECO:0000259" key="6">
    <source>
        <dbReference type="Pfam" id="PF04829"/>
    </source>
</evidence>
<evidence type="ECO:0000256" key="5">
    <source>
        <dbReference type="SAM" id="MobiDB-lite"/>
    </source>
</evidence>
<dbReference type="RefSeq" id="WP_088498716.1">
    <property type="nucleotide sequence ID" value="NZ_CP181870.1"/>
</dbReference>
<dbReference type="GO" id="GO:0090729">
    <property type="term" value="F:toxin activity"/>
    <property type="evidence" value="ECO:0007669"/>
    <property type="project" value="UniProtKB-KW"/>
</dbReference>
<evidence type="ECO:0000256" key="1">
    <source>
        <dbReference type="ARBA" id="ARBA00004219"/>
    </source>
</evidence>
<evidence type="ECO:0000256" key="4">
    <source>
        <dbReference type="ARBA" id="ARBA00023026"/>
    </source>
</evidence>
<reference evidence="7 8" key="1">
    <citation type="submission" date="2023-03" db="EMBL/GenBank/DDBJ databases">
        <title>WGS of NDM-producing Providencia thailandensis from Ukrainian patients.</title>
        <authorList>
            <person name="Zabicka D."/>
            <person name="Izdebski R."/>
            <person name="Urbanowicz P."/>
            <person name="Biedrzycka M."/>
            <person name="Guzek A."/>
            <person name="Gniadkowski M."/>
        </authorList>
    </citation>
    <scope>NUCLEOTIDE SEQUENCE [LARGE SCALE GENOMIC DNA]</scope>
    <source>
        <strain evidence="7 8">8015-22</strain>
    </source>
</reference>